<accession>A0A377FWW6</accession>
<name>A0A377FWW6_9BACL</name>
<gene>
    <name evidence="2" type="ORF">NCTC13163_02665</name>
</gene>
<dbReference type="EMBL" id="UGGP01000001">
    <property type="protein sequence ID" value="STO09248.1"/>
    <property type="molecule type" value="Genomic_DNA"/>
</dbReference>
<keyword evidence="1" id="KW-0812">Transmembrane</keyword>
<dbReference type="Proteomes" id="UP000254060">
    <property type="component" value="Unassembled WGS sequence"/>
</dbReference>
<keyword evidence="1" id="KW-0472">Membrane</keyword>
<evidence type="ECO:0000256" key="1">
    <source>
        <dbReference type="SAM" id="Phobius"/>
    </source>
</evidence>
<feature type="transmembrane region" description="Helical" evidence="1">
    <location>
        <begin position="43"/>
        <end position="58"/>
    </location>
</feature>
<evidence type="ECO:0000313" key="3">
    <source>
        <dbReference type="Proteomes" id="UP000254060"/>
    </source>
</evidence>
<keyword evidence="1" id="KW-1133">Transmembrane helix</keyword>
<proteinExistence type="predicted"/>
<organism evidence="2 3">
    <name type="scientific">Exiguobacterium aurantiacum</name>
    <dbReference type="NCBI Taxonomy" id="33987"/>
    <lineage>
        <taxon>Bacteria</taxon>
        <taxon>Bacillati</taxon>
        <taxon>Bacillota</taxon>
        <taxon>Bacilli</taxon>
        <taxon>Bacillales</taxon>
        <taxon>Bacillales Family XII. Incertae Sedis</taxon>
        <taxon>Exiguobacterium</taxon>
    </lineage>
</organism>
<feature type="transmembrane region" description="Helical" evidence="1">
    <location>
        <begin position="107"/>
        <end position="126"/>
    </location>
</feature>
<dbReference type="RefSeq" id="WP_029333716.1">
    <property type="nucleotide sequence ID" value="NZ_UGGP01000001.1"/>
</dbReference>
<dbReference type="STRING" id="1397694.GCA_000702585_00090"/>
<dbReference type="OrthoDB" id="2356944at2"/>
<reference evidence="2 3" key="1">
    <citation type="submission" date="2018-06" db="EMBL/GenBank/DDBJ databases">
        <authorList>
            <consortium name="Pathogen Informatics"/>
            <person name="Doyle S."/>
        </authorList>
    </citation>
    <scope>NUCLEOTIDE SEQUENCE [LARGE SCALE GENOMIC DNA]</scope>
    <source>
        <strain evidence="2 3">NCTC13163</strain>
    </source>
</reference>
<dbReference type="AlphaFoldDB" id="A0A377FWW6"/>
<protein>
    <submittedName>
        <fullName evidence="2">Uncharacterized protein</fullName>
    </submittedName>
</protein>
<feature type="transmembrane region" description="Helical" evidence="1">
    <location>
        <begin position="79"/>
        <end position="101"/>
    </location>
</feature>
<feature type="transmembrane region" description="Helical" evidence="1">
    <location>
        <begin position="20"/>
        <end position="37"/>
    </location>
</feature>
<sequence length="160" mass="18712">MEREARLSKLVNIKKRYHRIVIASTLFILGASLYFMMDLVYSGALAVISLVPMMWVEWRQTRAYLTFNRDRLYQRLIRLNFAILCFTFVLLFSLVALLLTGNIHRDALMWVIILGGPPSVLWPFWLDRKLLEIDSEHVTSSMLAKANRAKSKHQLDEIQE</sequence>
<evidence type="ECO:0000313" key="2">
    <source>
        <dbReference type="EMBL" id="STO09248.1"/>
    </source>
</evidence>